<evidence type="ECO:0000256" key="5">
    <source>
        <dbReference type="ARBA" id="ARBA00023118"/>
    </source>
</evidence>
<accession>A0A6M8NR11</accession>
<dbReference type="RefSeq" id="WP_129013799.1">
    <property type="nucleotide sequence ID" value="NZ_CBCSEI010000010.1"/>
</dbReference>
<dbReference type="AlphaFoldDB" id="A0A6M8NR11"/>
<reference evidence="7 8" key="1">
    <citation type="submission" date="2017-09" db="EMBL/GenBank/DDBJ databases">
        <title>Genomics of the genus Arcobacter.</title>
        <authorList>
            <person name="Perez-Cataluna A."/>
            <person name="Figueras M.J."/>
            <person name="Salas-Masso N."/>
        </authorList>
    </citation>
    <scope>NUCLEOTIDE SEQUENCE [LARGE SCALE GENOMIC DNA]</scope>
    <source>
        <strain evidence="7 8">CECT 7834</strain>
    </source>
</reference>
<keyword evidence="4" id="KW-0694">RNA-binding</keyword>
<evidence type="ECO:0000313" key="8">
    <source>
        <dbReference type="Proteomes" id="UP000290378"/>
    </source>
</evidence>
<protein>
    <recommendedName>
        <fullName evidence="3">CRISPR system Cms protein Csm2</fullName>
    </recommendedName>
    <alternativeName>
        <fullName evidence="6">CRISPR type III A-associated protein Csm2</fullName>
    </alternativeName>
</protein>
<dbReference type="EMBL" id="NXII01000010">
    <property type="protein sequence ID" value="RXI40475.1"/>
    <property type="molecule type" value="Genomic_DNA"/>
</dbReference>
<keyword evidence="5" id="KW-0051">Antiviral defense</keyword>
<dbReference type="GO" id="GO:0003723">
    <property type="term" value="F:RNA binding"/>
    <property type="evidence" value="ECO:0007669"/>
    <property type="project" value="UniProtKB-KW"/>
</dbReference>
<evidence type="ECO:0000256" key="1">
    <source>
        <dbReference type="ARBA" id="ARBA00003640"/>
    </source>
</evidence>
<sequence>MELIDWDNKSWKEKENGDFIFDLTNITAKIFDETAKKWSLVIANTDKGVEKNQLRNFYDKVLELEEKALNSTEEDFFKKVLPFVKMLNSKVTYAKNKQSSPVNTAFVEFMTESISQVKNIETFKNFKYLFEAIIGFYEKENFVKIGFDRDKKKDIIDCNRSTIFIKQNKNKRICKGN</sequence>
<dbReference type="Proteomes" id="UP000290378">
    <property type="component" value="Unassembled WGS sequence"/>
</dbReference>
<dbReference type="GO" id="GO:0051607">
    <property type="term" value="P:defense response to virus"/>
    <property type="evidence" value="ECO:0007669"/>
    <property type="project" value="UniProtKB-KW"/>
</dbReference>
<evidence type="ECO:0000256" key="6">
    <source>
        <dbReference type="ARBA" id="ARBA00031723"/>
    </source>
</evidence>
<gene>
    <name evidence="7" type="primary">csm2</name>
    <name evidence="7" type="ORF">CP963_08780</name>
</gene>
<evidence type="ECO:0000256" key="2">
    <source>
        <dbReference type="ARBA" id="ARBA00006896"/>
    </source>
</evidence>
<dbReference type="NCBIfam" id="TIGR01870">
    <property type="entry name" value="cas_TM1810_Csm2"/>
    <property type="match status" value="1"/>
</dbReference>
<dbReference type="Pfam" id="PF03750">
    <property type="entry name" value="Csm2_III-A"/>
    <property type="match status" value="1"/>
</dbReference>
<proteinExistence type="inferred from homology"/>
<evidence type="ECO:0000256" key="3">
    <source>
        <dbReference type="ARBA" id="ARBA00016118"/>
    </source>
</evidence>
<evidence type="ECO:0000256" key="4">
    <source>
        <dbReference type="ARBA" id="ARBA00022884"/>
    </source>
</evidence>
<keyword evidence="8" id="KW-1185">Reference proteome</keyword>
<evidence type="ECO:0000313" key="7">
    <source>
        <dbReference type="EMBL" id="RXI40475.1"/>
    </source>
</evidence>
<comment type="caution">
    <text evidence="7">The sequence shown here is derived from an EMBL/GenBank/DDBJ whole genome shotgun (WGS) entry which is preliminary data.</text>
</comment>
<comment type="function">
    <text evidence="1">This subunit may be involved in monitoring complementarity of crRNA and target RNA.</text>
</comment>
<name>A0A6M8NR11_9BACT</name>
<comment type="similarity">
    <text evidence="2">Belongs to the CRISPR-associated Csm2 family.</text>
</comment>
<dbReference type="InterPro" id="IPR010149">
    <property type="entry name" value="CRISPR-assoc_prot_Csm2_III-A"/>
</dbReference>
<organism evidence="7 8">
    <name type="scientific">Arcobacter cloacae</name>
    <dbReference type="NCBI Taxonomy" id="1054034"/>
    <lineage>
        <taxon>Bacteria</taxon>
        <taxon>Pseudomonadati</taxon>
        <taxon>Campylobacterota</taxon>
        <taxon>Epsilonproteobacteria</taxon>
        <taxon>Campylobacterales</taxon>
        <taxon>Arcobacteraceae</taxon>
        <taxon>Arcobacter</taxon>
    </lineage>
</organism>